<feature type="active site" description="Proton donor/acceptor" evidence="7">
    <location>
        <position position="184"/>
    </location>
</feature>
<evidence type="ECO:0000256" key="7">
    <source>
        <dbReference type="HAMAP-Rule" id="MF_00258"/>
    </source>
</evidence>
<keyword evidence="5 7" id="KW-0413">Isomerase</keyword>
<dbReference type="HAMAP" id="MF_00258">
    <property type="entry name" value="Glu_racemase"/>
    <property type="match status" value="1"/>
</dbReference>
<dbReference type="InterPro" id="IPR001920">
    <property type="entry name" value="Asp/Glu_race"/>
</dbReference>
<dbReference type="PROSITE" id="PS00923">
    <property type="entry name" value="ASP_GLU_RACEMASE_1"/>
    <property type="match status" value="1"/>
</dbReference>
<dbReference type="Proteomes" id="UP001056164">
    <property type="component" value="Chromosome"/>
</dbReference>
<dbReference type="EMBL" id="CP097121">
    <property type="protein sequence ID" value="USS91233.1"/>
    <property type="molecule type" value="Genomic_DNA"/>
</dbReference>
<feature type="binding site" evidence="7">
    <location>
        <begin position="10"/>
        <end position="11"/>
    </location>
    <ligand>
        <name>substrate</name>
    </ligand>
</feature>
<evidence type="ECO:0000256" key="2">
    <source>
        <dbReference type="ARBA" id="ARBA00013090"/>
    </source>
</evidence>
<feature type="active site" description="Proton donor/acceptor" evidence="7">
    <location>
        <position position="73"/>
    </location>
</feature>
<dbReference type="InterPro" id="IPR004391">
    <property type="entry name" value="Glu_race"/>
</dbReference>
<evidence type="ECO:0000313" key="9">
    <source>
        <dbReference type="Proteomes" id="UP001056164"/>
    </source>
</evidence>
<dbReference type="Gene3D" id="3.40.50.1860">
    <property type="match status" value="2"/>
</dbReference>
<proteinExistence type="inferred from homology"/>
<dbReference type="PROSITE" id="PS00924">
    <property type="entry name" value="ASP_GLU_RACEMASE_2"/>
    <property type="match status" value="1"/>
</dbReference>
<dbReference type="RefSeq" id="WP_252795722.1">
    <property type="nucleotide sequence ID" value="NZ_CP097121.1"/>
</dbReference>
<keyword evidence="9" id="KW-1185">Reference proteome</keyword>
<dbReference type="GO" id="GO:0008881">
    <property type="term" value="F:glutamate racemase activity"/>
    <property type="evidence" value="ECO:0007669"/>
    <property type="project" value="UniProtKB-EC"/>
</dbReference>
<protein>
    <recommendedName>
        <fullName evidence="2 7">Glutamate racemase</fullName>
        <ecNumber evidence="2 7">5.1.1.3</ecNumber>
    </recommendedName>
</protein>
<evidence type="ECO:0000256" key="5">
    <source>
        <dbReference type="ARBA" id="ARBA00023235"/>
    </source>
</evidence>
<dbReference type="PANTHER" id="PTHR21198:SF2">
    <property type="entry name" value="GLUTAMATE RACEMASE"/>
    <property type="match status" value="1"/>
</dbReference>
<evidence type="ECO:0000256" key="4">
    <source>
        <dbReference type="ARBA" id="ARBA00022984"/>
    </source>
</evidence>
<keyword evidence="6 7" id="KW-0961">Cell wall biogenesis/degradation</keyword>
<evidence type="ECO:0000256" key="3">
    <source>
        <dbReference type="ARBA" id="ARBA00022960"/>
    </source>
</evidence>
<organism evidence="8 9">
    <name type="scientific">Fructilactobacillus carniphilus</name>
    <dbReference type="NCBI Taxonomy" id="2940297"/>
    <lineage>
        <taxon>Bacteria</taxon>
        <taxon>Bacillati</taxon>
        <taxon>Bacillota</taxon>
        <taxon>Bacilli</taxon>
        <taxon>Lactobacillales</taxon>
        <taxon>Lactobacillaceae</taxon>
        <taxon>Fructilactobacillus</taxon>
    </lineage>
</organism>
<comment type="function">
    <text evidence="7">Provides the (R)-glutamate required for cell wall biosynthesis.</text>
</comment>
<comment type="pathway">
    <text evidence="7">Cell wall biogenesis; peptidoglycan biosynthesis.</text>
</comment>
<dbReference type="InterPro" id="IPR018187">
    <property type="entry name" value="Asp/Glu_racemase_AS_1"/>
</dbReference>
<dbReference type="Pfam" id="PF01177">
    <property type="entry name" value="Asp_Glu_race"/>
    <property type="match status" value="1"/>
</dbReference>
<feature type="binding site" evidence="7">
    <location>
        <begin position="74"/>
        <end position="75"/>
    </location>
    <ligand>
        <name>substrate</name>
    </ligand>
</feature>
<dbReference type="InterPro" id="IPR033134">
    <property type="entry name" value="Asp/Glu_racemase_AS_2"/>
</dbReference>
<dbReference type="PANTHER" id="PTHR21198">
    <property type="entry name" value="GLUTAMATE RACEMASE"/>
    <property type="match status" value="1"/>
</dbReference>
<sequence>MNEAPLAFMDSGVGGLTILKPAFAQLPAENTLFFGDEAHLPYGEKQPQQVIDYSLQIGRFFVKKQAKLMIIACNTASALALPTLQAELPIPVLGVVEGGSRAAIQATTNHKIGIIATRATVNSHAYQRAIHRLSSQAEVVELACPTFIPLVEQGDYHSERVQQMVIDGLAPLQGSGIDTLVLGCTHFPIIRELIQSVMGPTVTLVDPGAETIAEAHQVLEQRQLLAQDQHPFHDFYTSSDPERFQQVGSQWLNRKVDVQLVTPSQLSSYDN</sequence>
<accession>A0ABY5C0U0</accession>
<dbReference type="SUPFAM" id="SSF53681">
    <property type="entry name" value="Aspartate/glutamate racemase"/>
    <property type="match status" value="2"/>
</dbReference>
<feature type="binding site" evidence="7">
    <location>
        <begin position="185"/>
        <end position="186"/>
    </location>
    <ligand>
        <name>substrate</name>
    </ligand>
</feature>
<comment type="catalytic activity">
    <reaction evidence="1 7">
        <text>L-glutamate = D-glutamate</text>
        <dbReference type="Rhea" id="RHEA:12813"/>
        <dbReference type="ChEBI" id="CHEBI:29985"/>
        <dbReference type="ChEBI" id="CHEBI:29986"/>
        <dbReference type="EC" id="5.1.1.3"/>
    </reaction>
</comment>
<evidence type="ECO:0000313" key="8">
    <source>
        <dbReference type="EMBL" id="USS91233.1"/>
    </source>
</evidence>
<name>A0ABY5C0U0_9LACO</name>
<evidence type="ECO:0000256" key="1">
    <source>
        <dbReference type="ARBA" id="ARBA00001602"/>
    </source>
</evidence>
<gene>
    <name evidence="7 8" type="primary">murI</name>
    <name evidence="8" type="ORF">M3M37_03280</name>
</gene>
<keyword evidence="4 7" id="KW-0573">Peptidoglycan synthesis</keyword>
<keyword evidence="3 7" id="KW-0133">Cell shape</keyword>
<reference evidence="8" key="1">
    <citation type="submission" date="2022-05" db="EMBL/GenBank/DDBJ databases">
        <authorList>
            <person name="Oliphant S.A."/>
            <person name="Watson-Haigh N.S."/>
            <person name="Sumby K.M."/>
            <person name="Gardner J.M."/>
            <person name="Jiranek V."/>
        </authorList>
    </citation>
    <scope>NUCLEOTIDE SEQUENCE</scope>
    <source>
        <strain evidence="8">KI4_A6</strain>
    </source>
</reference>
<dbReference type="EC" id="5.1.1.3" evidence="2 7"/>
<evidence type="ECO:0000256" key="6">
    <source>
        <dbReference type="ARBA" id="ARBA00023316"/>
    </source>
</evidence>
<feature type="binding site" evidence="7">
    <location>
        <begin position="42"/>
        <end position="43"/>
    </location>
    <ligand>
        <name>substrate</name>
    </ligand>
</feature>
<comment type="similarity">
    <text evidence="7">Belongs to the aspartate/glutamate racemases family.</text>
</comment>
<dbReference type="InterPro" id="IPR015942">
    <property type="entry name" value="Asp/Glu/hydantoin_racemase"/>
</dbReference>
<dbReference type="NCBIfam" id="TIGR00067">
    <property type="entry name" value="glut_race"/>
    <property type="match status" value="1"/>
</dbReference>